<sequence length="3403" mass="387205">MDKRMYGNGGSNFDEGQPVLPAACIYLLMNRSYHISRNTRAMWFLQHLNTVLTIPQRTLVVPNDLELELVVLSVIPQDPPSSWKPESSHLFQYLVIPTSNVIFLAHVYSAVFCLDMSPSISAVDIQHGKVMINEIFIALKRSVEGIVRPLIVPGSCIVFEPDIYVTVIAHTPFFTTPAQQVLVQGWQLTSDNLDEFLSAIQKQLQLLEDTIAEVSGIAHDYLETDRMMQAESEKLVGSLFEDGPELTGTSGTSHIAMVSPDSGFINLLRYGILALRLLPTSSSLNLIVVTDGMITLPDVHMQDSVLTQLRCNTVSCSFLHVGSQFHPFCCQGLIPYTDLMEFIASATLGAYIPSLPKAESGSTVNIYHEAFLMWSFNKKSSVCEVSSFIKDGHWTIYNPSFQGYMESNLLMKKHAEEDLNASLLSVLCCRLREGYVVKSVQLKDNQLDLILTLPWSHHIFIEYIVSSQWPLTVLSSQVHYTIYIRAPYEFLHDITCLIKKPFRSQFRQAVVSRFWTTIKTLTQSDLLLAHLDSASFNPDAYTLPDSIRSGMPLFYLPTFSSQPALISSDPMCPQFAHYWRTICLLDPGVWQKWLHTYRLGVVLQHDSPLPKYLHYPNSNGRFQVLQCRQAAATLYSFLKNWASFVLIENHSFVKFITVGEIDIAQNLFYILRVASKPPCAVIHIAFLSAVPGWLRHRIIEQLKEHIEGLTITQRMSNKECLVRKQPESKKENKSISEIKCCNLLQKPVEKILIRYERMPLEFHTVIFPDGTQPLNDAKLPVPPNSGFITTLSRYLHHRRWVWSAQNEPNAPIEMSALAKILATLTKIRLEEGFRFAHSTVGIINMVLEVQMKCCGDEKDGTHSEILRPCIIQYVLFPPHSTVVCIKSNSDDETGEEGEEENTTEIITECWIEPQHGVITNCPPKRAYMENLPYHQLADMMWRVDAECISNLLTFEHLKLMCINPQINSPPAHDLQVVEQNPLEYWPHAVPLADKRIHQIPFAYSLTNILPKCQQAELLFSSLIQDISQHHESKIIVDAPNNLLLDILFEELKTMHDRELLLNETDSKRLIDLIIQRERDHKDHPLLFTASFAKSSTNFEESGSSDKRKFSESESTDTGDRDPVNSDWTRMILWAIEADSAAASHLNERDASRDRTKNLGGSECSGVKPGSQKSHSKHPSCAQSSRSLESPVPMWRCYVKTVSAGQCLLTFIPASFRDVKLLMLEQELKDFKLTGTCSDPGSSLSMVHSQQTDASSKQLLESHLNSASDLFLSNMPNLEDNQSRKLMNSSLYNSPSSSKGWILDSSDPDNGVFDSNSTSGWDMYNNHLVPESPFRLRASSWDPVKKGTQESMRMQMYTRARTCSVGAKTKLWIEEKMKKSVDSLIQSKSSVHPELISTAITIPVYIYDCPVTNLIDALILKDEYIKPFCDVFQDKCSNFDEEPAPNQLMSHEPSCRLLSPEDKSEDSDIGPDETCLKLHCHAITQVYKKCFVKSLFKSLHLGYKINSRDIQEAVDQCHKAKALINITHYIKIVCGHLREYYAHTDTKKESQFENEEEIQKYPLSALKASSACQDLKPLHRLIKDKFMKILHSSFKQVPCNPDFFFCAPNWGPEARLMDETQDSVMTEDLHVLHRINDLMEKNTQIEFEYTTEDQTTINGQNQWEGPLGSVTTPDDARTSLLSNMDSNSIIDFLEDNPEEISPLFLNLVCSINNVHNCTINILPTCLGELVDFLESGESDLCLDDLTVTLDMICLTLPPSAECSSIDVETVSVMNGEQVVDSSCTIGESFINSMDDKLHEDIPVLGDTLQHLPDYQYRAVSHCVNEIEWLMSDEIAAFLLDKSPVDEETLSLVTNHVSSSTGRSSCMLEKVPLYFVFGPDQSMPKFLQEFNSMKIPEYKLKQEKDFYFLIKDPTVMKKQESHNPSFFLGPKNSVEFWNPNDDVKLNTPGGKNERSSYFTQDFPKGPPSNWSSIAAWHNEVSNLMESGLVNEDGYDAGSSDTNETCEWLSELEIKRPELPNFWLIMKVDKEAVTVFFHCRFIELHTEEVKAYRMVQSTVISNIRLVCKTVNQTMLLNNLHDTRICDKLLEPESSDDVWKQTYSKSYADLDVYENDTYLEATSKFIPGWFSCQVVWETHFTLHPRLKTGPGKPGLSRGFSALRLVLNKFAVTNRKNMFVYQDNSGNVFYLRLHENIGSFSKHSIDFEENSLNSLESVSRSSSVSSLSRKNAEEHLYNEIMRTKSGESGDSVSLKNEDHITLKVHGISEAGPEVKKELTQVLQNRLDDAVLEVVSVMLARNPMCKLSPEDVHFIQKPRSAPETIYQFSVQSHALSHLQAFSFYLRQNLQQFLHPPKYVDPKPANHFQDYSQAEDSLKRVKESEIFLYNQSPASGNKGIACIALALVDRENTLIEHSNYPKLNPDSYREDPLTVQQFEALTATNLYEPNPSLSAPGPEALIEFRIWKQGRVNLETLCQKLKGSVRHSLWDLLMELKLLTAPLTEHDRDDGVHGQLLDVHSQLMPQWMQFASDLGVPSVLVNTVTLSARHPIGITVKELNQIIAFHDIEGFLFYESDSSGVHKSLERSSNIELSSYRSCLLIGRNLVQWKSCLSTDENFHIDKLDPKALKVLQKFAPLLRKTDDGSYQFVSRQRYLLISVTNQKIILHLYNWAKDRVESLNRVTNNLGQWLSARSNLLSSILYQKMGLFHNQPIIRQMQNQSNNPYNTVVTDVENLTHFPAHPPRPRSSAALHPSLLEAFRNTILLPKKGSKPVADPVVRNTQQMLNILKSDSKEQQKKLYTMWQTRGSTPNIPMAPEILELFIQNARTIHFCITPLLFLPRWRIQSAATRDHALNLSPCNSQIFLNECTNSTKQDEKWHELICTDFIHEYKQYLQTLGFIPIQVGAPQNQKGKPEDKSSAKLGKHSYLQKSSLGGILLFELLFHEPFFYAKLYALECTRLQQAKSLSPLISQFTVSFLDECDRVKISMHLHSFTYDYHLRCLHHFVAERETLLKPRYHITSFLDDFLKYYSKSPNYARSLVHTDTLFKDDLTTPPSQLFNYLLSNEKVYNMKVLCMESLVGFGSGYPVESEYVLVQIKSMPFVTYKDKNDIQQTDDFDVTVIITQLDSDVSALCLQYFILMTSRRELYPMLEVEQKIGKFRTVSTANPVTFNSRSESQCSDISDFEKELSHDSANLNTTNSITPTTNGNGIEKKPLSTIRQESVNYMGYYSSHEEVMQQLMSEQNEAARKEIIEMLNKGAVDCRTHILWDRLLSSSNSLTALTYTELQELHSLADVRLFTEMDPPLSKILSQPLSWYQALIKVLTVKYADNVRHFTSPEGTMQHLLILHSRLLNTFVMLTLDLQTSRCELSVVQRKPIDKHNEVSAGDFYALFEGVVNTCCYHLWTGVI</sequence>
<feature type="compositionally biased region" description="Basic and acidic residues" evidence="1">
    <location>
        <begin position="1145"/>
        <end position="1156"/>
    </location>
</feature>
<evidence type="ECO:0000313" key="2">
    <source>
        <dbReference type="EMBL" id="CAH0385461.1"/>
    </source>
</evidence>
<feature type="region of interest" description="Disordered" evidence="1">
    <location>
        <begin position="1144"/>
        <end position="1185"/>
    </location>
</feature>
<name>A0A9P0A6W2_BEMTA</name>
<accession>A0A9P0A6W2</accession>
<gene>
    <name evidence="2" type="ORF">BEMITA_LOCUS4685</name>
</gene>
<protein>
    <recommendedName>
        <fullName evidence="4">Protein SZT2</fullName>
    </recommendedName>
</protein>
<feature type="region of interest" description="Disordered" evidence="1">
    <location>
        <begin position="1096"/>
        <end position="1123"/>
    </location>
</feature>
<dbReference type="InterPro" id="IPR033228">
    <property type="entry name" value="SZT2"/>
</dbReference>
<evidence type="ECO:0008006" key="4">
    <source>
        <dbReference type="Google" id="ProtNLM"/>
    </source>
</evidence>
<reference evidence="2" key="1">
    <citation type="submission" date="2021-12" db="EMBL/GenBank/DDBJ databases">
        <authorList>
            <person name="King R."/>
        </authorList>
    </citation>
    <scope>NUCLEOTIDE SEQUENCE</scope>
</reference>
<dbReference type="EMBL" id="OU963863">
    <property type="protein sequence ID" value="CAH0385461.1"/>
    <property type="molecule type" value="Genomic_DNA"/>
</dbReference>
<evidence type="ECO:0000256" key="1">
    <source>
        <dbReference type="SAM" id="MobiDB-lite"/>
    </source>
</evidence>
<dbReference type="PANTHER" id="PTHR14918:SF3">
    <property type="entry name" value="KICSTOR COMPLEX PROTEIN SZT2"/>
    <property type="match status" value="1"/>
</dbReference>
<dbReference type="PANTHER" id="PTHR14918">
    <property type="entry name" value="KICSTOR COMPLEX PROTEIN SZT2"/>
    <property type="match status" value="1"/>
</dbReference>
<feature type="compositionally biased region" description="Basic and acidic residues" evidence="1">
    <location>
        <begin position="1103"/>
        <end position="1123"/>
    </location>
</feature>
<keyword evidence="3" id="KW-1185">Reference proteome</keyword>
<dbReference type="KEGG" id="btab:109042712"/>
<organism evidence="2 3">
    <name type="scientific">Bemisia tabaci</name>
    <name type="common">Sweetpotato whitefly</name>
    <name type="synonym">Aleurodes tabaci</name>
    <dbReference type="NCBI Taxonomy" id="7038"/>
    <lineage>
        <taxon>Eukaryota</taxon>
        <taxon>Metazoa</taxon>
        <taxon>Ecdysozoa</taxon>
        <taxon>Arthropoda</taxon>
        <taxon>Hexapoda</taxon>
        <taxon>Insecta</taxon>
        <taxon>Pterygota</taxon>
        <taxon>Neoptera</taxon>
        <taxon>Paraneoptera</taxon>
        <taxon>Hemiptera</taxon>
        <taxon>Sternorrhyncha</taxon>
        <taxon>Aleyrodoidea</taxon>
        <taxon>Aleyrodidae</taxon>
        <taxon>Aleyrodinae</taxon>
        <taxon>Bemisia</taxon>
    </lineage>
</organism>
<dbReference type="GO" id="GO:0005777">
    <property type="term" value="C:peroxisome"/>
    <property type="evidence" value="ECO:0007669"/>
    <property type="project" value="InterPro"/>
</dbReference>
<evidence type="ECO:0000313" key="3">
    <source>
        <dbReference type="Proteomes" id="UP001152759"/>
    </source>
</evidence>
<dbReference type="Proteomes" id="UP001152759">
    <property type="component" value="Chromosome 2"/>
</dbReference>
<proteinExistence type="predicted"/>